<dbReference type="Proteomes" id="UP000053647">
    <property type="component" value="Unassembled WGS sequence"/>
</dbReference>
<gene>
    <name evidence="1" type="ORF">PAXINDRAFT_20185</name>
</gene>
<dbReference type="AlphaFoldDB" id="A0A0C9TH83"/>
<reference evidence="1 2" key="1">
    <citation type="submission" date="2014-06" db="EMBL/GenBank/DDBJ databases">
        <authorList>
            <consortium name="DOE Joint Genome Institute"/>
            <person name="Kuo A."/>
            <person name="Kohler A."/>
            <person name="Nagy L.G."/>
            <person name="Floudas D."/>
            <person name="Copeland A."/>
            <person name="Barry K.W."/>
            <person name="Cichocki N."/>
            <person name="Veneault-Fourrey C."/>
            <person name="LaButti K."/>
            <person name="Lindquist E.A."/>
            <person name="Lipzen A."/>
            <person name="Lundell T."/>
            <person name="Morin E."/>
            <person name="Murat C."/>
            <person name="Sun H."/>
            <person name="Tunlid A."/>
            <person name="Henrissat B."/>
            <person name="Grigoriev I.V."/>
            <person name="Hibbett D.S."/>
            <person name="Martin F."/>
            <person name="Nordberg H.P."/>
            <person name="Cantor M.N."/>
            <person name="Hua S.X."/>
        </authorList>
    </citation>
    <scope>NUCLEOTIDE SEQUENCE [LARGE SCALE GENOMIC DNA]</scope>
    <source>
        <strain evidence="1 2">ATCC 200175</strain>
    </source>
</reference>
<dbReference type="EMBL" id="KN820237">
    <property type="protein sequence ID" value="KIJ06626.1"/>
    <property type="molecule type" value="Genomic_DNA"/>
</dbReference>
<sequence>MTKHRRASTNSVSESPAFAVSFSSRGTDAMPANTYTVYGSQTEAPPPFFATTCPIPAQQLNETVPGVSLPIYLTMRHSLLTLHPTFLRARPALLDAIQRKASEHHKFTSQHGPLSQSLGSQTVATVDIDVSLTHIEMHFCRSASPCLHTLFTAKSCLRICAGISLITTFDPVENPVSDCEYISQFMHEFTKLSGTAQRVIMCFRIRQKVSIILIPYNSSIDTICPFCLLCGVPGDVASPAIQPPSRFGNT</sequence>
<proteinExistence type="predicted"/>
<dbReference type="HOGENOM" id="CLU_1111695_0_0_1"/>
<evidence type="ECO:0000313" key="1">
    <source>
        <dbReference type="EMBL" id="KIJ06626.1"/>
    </source>
</evidence>
<organism evidence="1 2">
    <name type="scientific">Paxillus involutus ATCC 200175</name>
    <dbReference type="NCBI Taxonomy" id="664439"/>
    <lineage>
        <taxon>Eukaryota</taxon>
        <taxon>Fungi</taxon>
        <taxon>Dikarya</taxon>
        <taxon>Basidiomycota</taxon>
        <taxon>Agaricomycotina</taxon>
        <taxon>Agaricomycetes</taxon>
        <taxon>Agaricomycetidae</taxon>
        <taxon>Boletales</taxon>
        <taxon>Paxilineae</taxon>
        <taxon>Paxillaceae</taxon>
        <taxon>Paxillus</taxon>
    </lineage>
</organism>
<reference evidence="2" key="2">
    <citation type="submission" date="2015-01" db="EMBL/GenBank/DDBJ databases">
        <title>Evolutionary Origins and Diversification of the Mycorrhizal Mutualists.</title>
        <authorList>
            <consortium name="DOE Joint Genome Institute"/>
            <consortium name="Mycorrhizal Genomics Consortium"/>
            <person name="Kohler A."/>
            <person name="Kuo A."/>
            <person name="Nagy L.G."/>
            <person name="Floudas D."/>
            <person name="Copeland A."/>
            <person name="Barry K.W."/>
            <person name="Cichocki N."/>
            <person name="Veneault-Fourrey C."/>
            <person name="LaButti K."/>
            <person name="Lindquist E.A."/>
            <person name="Lipzen A."/>
            <person name="Lundell T."/>
            <person name="Morin E."/>
            <person name="Murat C."/>
            <person name="Riley R."/>
            <person name="Ohm R."/>
            <person name="Sun H."/>
            <person name="Tunlid A."/>
            <person name="Henrissat B."/>
            <person name="Grigoriev I.V."/>
            <person name="Hibbett D.S."/>
            <person name="Martin F."/>
        </authorList>
    </citation>
    <scope>NUCLEOTIDE SEQUENCE [LARGE SCALE GENOMIC DNA]</scope>
    <source>
        <strain evidence="2">ATCC 200175</strain>
    </source>
</reference>
<accession>A0A0C9TH83</accession>
<protein>
    <submittedName>
        <fullName evidence="1">Unplaced genomic scaffold PAXINscaffold_915, whole genome shotgun sequence</fullName>
    </submittedName>
</protein>
<keyword evidence="2" id="KW-1185">Reference proteome</keyword>
<name>A0A0C9TH83_PAXIN</name>
<evidence type="ECO:0000313" key="2">
    <source>
        <dbReference type="Proteomes" id="UP000053647"/>
    </source>
</evidence>